<dbReference type="InterPro" id="IPR027417">
    <property type="entry name" value="P-loop_NTPase"/>
</dbReference>
<dbReference type="InterPro" id="IPR002182">
    <property type="entry name" value="NB-ARC"/>
</dbReference>
<dbReference type="OrthoDB" id="581105at2"/>
<dbReference type="CDD" id="cd00093">
    <property type="entry name" value="HTH_XRE"/>
    <property type="match status" value="1"/>
</dbReference>
<dbReference type="SUPFAM" id="SSF48452">
    <property type="entry name" value="TPR-like"/>
    <property type="match status" value="2"/>
</dbReference>
<dbReference type="PANTHER" id="PTHR47691:SF3">
    <property type="entry name" value="HTH-TYPE TRANSCRIPTIONAL REGULATOR RV0890C-RELATED"/>
    <property type="match status" value="1"/>
</dbReference>
<dbReference type="InterPro" id="IPR001387">
    <property type="entry name" value="Cro/C1-type_HTH"/>
</dbReference>
<dbReference type="InterPro" id="IPR019734">
    <property type="entry name" value="TPR_rpt"/>
</dbReference>
<evidence type="ECO:0000313" key="2">
    <source>
        <dbReference type="EMBL" id="RSM76720.1"/>
    </source>
</evidence>
<dbReference type="PANTHER" id="PTHR47691">
    <property type="entry name" value="REGULATOR-RELATED"/>
    <property type="match status" value="1"/>
</dbReference>
<name>A0A428YZE3_KIBAR</name>
<feature type="domain" description="HTH cro/C1-type" evidence="1">
    <location>
        <begin position="25"/>
        <end position="79"/>
    </location>
</feature>
<dbReference type="Gene3D" id="1.10.260.40">
    <property type="entry name" value="lambda repressor-like DNA-binding domains"/>
    <property type="match status" value="1"/>
</dbReference>
<dbReference type="Pfam" id="PF13560">
    <property type="entry name" value="HTH_31"/>
    <property type="match status" value="1"/>
</dbReference>
<dbReference type="Pfam" id="PF13176">
    <property type="entry name" value="TPR_7"/>
    <property type="match status" value="1"/>
</dbReference>
<dbReference type="PROSITE" id="PS50943">
    <property type="entry name" value="HTH_CROC1"/>
    <property type="match status" value="1"/>
</dbReference>
<proteinExistence type="predicted"/>
<dbReference type="InterPro" id="IPR011990">
    <property type="entry name" value="TPR-like_helical_dom_sf"/>
</dbReference>
<dbReference type="AlphaFoldDB" id="A0A428YZE3"/>
<evidence type="ECO:0000313" key="3">
    <source>
        <dbReference type="Proteomes" id="UP000287547"/>
    </source>
</evidence>
<dbReference type="Gene3D" id="3.40.50.300">
    <property type="entry name" value="P-loop containing nucleotide triphosphate hydrolases"/>
    <property type="match status" value="1"/>
</dbReference>
<organism evidence="2 3">
    <name type="scientific">Kibdelosporangium aridum</name>
    <dbReference type="NCBI Taxonomy" id="2030"/>
    <lineage>
        <taxon>Bacteria</taxon>
        <taxon>Bacillati</taxon>
        <taxon>Actinomycetota</taxon>
        <taxon>Actinomycetes</taxon>
        <taxon>Pseudonocardiales</taxon>
        <taxon>Pseudonocardiaceae</taxon>
        <taxon>Kibdelosporangium</taxon>
    </lineage>
</organism>
<accession>A0A428YZE3</accession>
<dbReference type="Gene3D" id="1.25.40.10">
    <property type="entry name" value="Tetratricopeptide repeat domain"/>
    <property type="match status" value="2"/>
</dbReference>
<evidence type="ECO:0000259" key="1">
    <source>
        <dbReference type="PROSITE" id="PS50943"/>
    </source>
</evidence>
<dbReference type="SMART" id="SM00530">
    <property type="entry name" value="HTH_XRE"/>
    <property type="match status" value="1"/>
</dbReference>
<dbReference type="InterPro" id="IPR010982">
    <property type="entry name" value="Lambda_DNA-bd_dom_sf"/>
</dbReference>
<dbReference type="PRINTS" id="PR00364">
    <property type="entry name" value="DISEASERSIST"/>
</dbReference>
<dbReference type="GO" id="GO:0003677">
    <property type="term" value="F:DNA binding"/>
    <property type="evidence" value="ECO:0007669"/>
    <property type="project" value="InterPro"/>
</dbReference>
<comment type="caution">
    <text evidence="2">The sequence shown here is derived from an EMBL/GenBank/DDBJ whole genome shotgun (WGS) entry which is preliminary data.</text>
</comment>
<dbReference type="EMBL" id="QHKI01000043">
    <property type="protein sequence ID" value="RSM76720.1"/>
    <property type="molecule type" value="Genomic_DNA"/>
</dbReference>
<gene>
    <name evidence="2" type="ORF">DMH04_35960</name>
</gene>
<dbReference type="Pfam" id="PF13424">
    <property type="entry name" value="TPR_12"/>
    <property type="match status" value="1"/>
</dbReference>
<dbReference type="SUPFAM" id="SSF47413">
    <property type="entry name" value="lambda repressor-like DNA-binding domains"/>
    <property type="match status" value="1"/>
</dbReference>
<dbReference type="GO" id="GO:0043531">
    <property type="term" value="F:ADP binding"/>
    <property type="evidence" value="ECO:0007669"/>
    <property type="project" value="InterPro"/>
</dbReference>
<reference evidence="2 3" key="1">
    <citation type="submission" date="2018-05" db="EMBL/GenBank/DDBJ databases">
        <title>Evolution of GPA BGCs.</title>
        <authorList>
            <person name="Waglechner N."/>
            <person name="Wright G.D."/>
        </authorList>
    </citation>
    <scope>NUCLEOTIDE SEQUENCE [LARGE SCALE GENOMIC DNA]</scope>
    <source>
        <strain evidence="2 3">A82846</strain>
    </source>
</reference>
<dbReference type="SUPFAM" id="SSF52540">
    <property type="entry name" value="P-loop containing nucleoside triphosphate hydrolases"/>
    <property type="match status" value="1"/>
</dbReference>
<dbReference type="SMART" id="SM00028">
    <property type="entry name" value="TPR"/>
    <property type="match status" value="5"/>
</dbReference>
<protein>
    <submittedName>
        <fullName evidence="2">Transcriptional regulator, SARP family protein</fullName>
    </submittedName>
</protein>
<sequence>MTVASSVGNECRQQEELVSAFGKRLREARQAAGWSLRELSARVHYNTGYLSKIENGLRPASIELAKRCDAELGTTLAQLIPPSIPRSTQRPAPRQLPAHDPRIVDRAGDIQALDDMLDSDRMTIAVLSGTAGVGKTTLALHWAHRIQHRFPDGQLYAAMRGFGAQPPLEASRVLRGFLQDMGVAPQAIPAEEDERAAMFRSLLADKQILVVLDNVRDSDHVQSLLPGSSSCAVIITSRDRLDRLVALEGAQRRTLELFDVGTSRELLAMRLGEDAVTAEPRAATELAKLSAGLPLALSIVASRVNKGFQTPLQSLVDELTDTRLDGLDLGETLDLRTVFSWSCERLSPTAARMFRLLGMFPGPDISASCAAALAGTTVGQARRDLTELVRAHLLSELRPGRFGFHDLLRVYATEQAAQEESTRDAVGRVLDHYLHTALSGDKQLYSNQSALPTDPPVHGARPLELTDYPNTLRWFDVEHHSLMACIQLAADHGWDEHAWQLPRALAGFLRLRGHWQDWVNTQRIALRTAKRIGNQAAQADAHRLLAQAYHNLCEYSETVHHAEHAIELYGQLGDRTGEALAHRHLAWTYHEKTDYERAMAHHRQALALFRWSNHRLGEASSLNGLGWTTAHLGDHQAALGLCEQALRIADQLRDKHMQAAVRDSLGFIYRRIGSLGRAAEHYRQAIAGFSELGSSYFEALSLNNLGDVQQAEQDWAGAAESWTAAKAILDYLRHPKAAEVAAKLS</sequence>
<dbReference type="Pfam" id="PF00931">
    <property type="entry name" value="NB-ARC"/>
    <property type="match status" value="1"/>
</dbReference>
<dbReference type="Proteomes" id="UP000287547">
    <property type="component" value="Unassembled WGS sequence"/>
</dbReference>